<evidence type="ECO:0000256" key="8">
    <source>
        <dbReference type="ARBA" id="ARBA00022741"/>
    </source>
</evidence>
<evidence type="ECO:0000256" key="13">
    <source>
        <dbReference type="HAMAP-Rule" id="MF_00384"/>
    </source>
</evidence>
<protein>
    <recommendedName>
        <fullName evidence="4 13">Homoserine kinase</fullName>
        <shortName evidence="13">HK</shortName>
        <shortName evidence="13">HSK</shortName>
        <ecNumber evidence="3 13">2.7.1.39</ecNumber>
    </recommendedName>
</protein>
<feature type="domain" description="GHMP kinase N-terminal" evidence="14">
    <location>
        <begin position="59"/>
        <end position="140"/>
    </location>
</feature>
<keyword evidence="7 13" id="KW-0791">Threonine biosynthesis</keyword>
<dbReference type="NCBIfam" id="TIGR00191">
    <property type="entry name" value="thrB"/>
    <property type="match status" value="1"/>
</dbReference>
<dbReference type="UniPathway" id="UPA00050">
    <property type="reaction ID" value="UER00064"/>
</dbReference>
<sequence length="296" mass="32353">MRSFTIQVPASSANIGPGFDSLGLAVNLHLKLEVTEADKWEFEHRSPLLGPVTNYEEHFIYKIAKETAARHNKELRPCKVVETSDIPLARGLGSSSSAVLAGIEIANQIANLSLTAEEKLQYGTDIEGHPDNIAPALYGGLVIAAITDDQETHWVRLPEIRSDIVVHIPNVELKTEKARGVLPEDYSRGQATSASAVSNVFIAALLSDDYSLAGKMMEKDLFHEPYRADLIPNYHLIRNSAKEYGAYGTVISGAGPTMISFVPKGDGETIADQMRRILPDYEIKALQVDLTGLKVD</sequence>
<evidence type="ECO:0000313" key="16">
    <source>
        <dbReference type="EMBL" id="AXI07878.1"/>
    </source>
</evidence>
<reference evidence="17" key="1">
    <citation type="submission" date="2017-11" db="EMBL/GenBank/DDBJ databases">
        <authorList>
            <person name="Zhu W."/>
        </authorList>
    </citation>
    <scope>NUCLEOTIDE SEQUENCE [LARGE SCALE GENOMIC DNA]</scope>
    <source>
        <strain evidence="17">160</strain>
    </source>
</reference>
<dbReference type="PIRSF" id="PIRSF000676">
    <property type="entry name" value="Homoser_kin"/>
    <property type="match status" value="1"/>
</dbReference>
<dbReference type="InterPro" id="IPR036554">
    <property type="entry name" value="GHMP_kinase_C_sf"/>
</dbReference>
<dbReference type="InterPro" id="IPR000870">
    <property type="entry name" value="Homoserine_kinase"/>
</dbReference>
<dbReference type="Gene3D" id="3.30.70.890">
    <property type="entry name" value="GHMP kinase, C-terminal domain"/>
    <property type="match status" value="1"/>
</dbReference>
<name>A0A345PCZ8_9BACI</name>
<organism evidence="16 17">
    <name type="scientific">Oceanobacillus zhaokaii</name>
    <dbReference type="NCBI Taxonomy" id="2052660"/>
    <lineage>
        <taxon>Bacteria</taxon>
        <taxon>Bacillati</taxon>
        <taxon>Bacillota</taxon>
        <taxon>Bacilli</taxon>
        <taxon>Bacillales</taxon>
        <taxon>Bacillaceae</taxon>
        <taxon>Oceanobacillus</taxon>
    </lineage>
</organism>
<dbReference type="InterPro" id="IPR006203">
    <property type="entry name" value="GHMP_knse_ATP-bd_CS"/>
</dbReference>
<dbReference type="EMBL" id="CP024848">
    <property type="protein sequence ID" value="AXI07878.1"/>
    <property type="molecule type" value="Genomic_DNA"/>
</dbReference>
<keyword evidence="6 13" id="KW-0808">Transferase</keyword>
<evidence type="ECO:0000259" key="14">
    <source>
        <dbReference type="Pfam" id="PF00288"/>
    </source>
</evidence>
<keyword evidence="13" id="KW-0963">Cytoplasm</keyword>
<evidence type="ECO:0000256" key="11">
    <source>
        <dbReference type="ARBA" id="ARBA00049375"/>
    </source>
</evidence>
<feature type="domain" description="GHMP kinase C-terminal" evidence="15">
    <location>
        <begin position="202"/>
        <end position="277"/>
    </location>
</feature>
<evidence type="ECO:0000256" key="9">
    <source>
        <dbReference type="ARBA" id="ARBA00022777"/>
    </source>
</evidence>
<dbReference type="OrthoDB" id="9769912at2"/>
<dbReference type="PRINTS" id="PR00958">
    <property type="entry name" value="HOMSERKINASE"/>
</dbReference>
<evidence type="ECO:0000259" key="15">
    <source>
        <dbReference type="Pfam" id="PF08544"/>
    </source>
</evidence>
<evidence type="ECO:0000256" key="10">
    <source>
        <dbReference type="ARBA" id="ARBA00022840"/>
    </source>
</evidence>
<evidence type="ECO:0000256" key="7">
    <source>
        <dbReference type="ARBA" id="ARBA00022697"/>
    </source>
</evidence>
<evidence type="ECO:0000256" key="6">
    <source>
        <dbReference type="ARBA" id="ARBA00022679"/>
    </source>
</evidence>
<dbReference type="PROSITE" id="PS00627">
    <property type="entry name" value="GHMP_KINASES_ATP"/>
    <property type="match status" value="1"/>
</dbReference>
<comment type="catalytic activity">
    <reaction evidence="11 13">
        <text>L-homoserine + ATP = O-phospho-L-homoserine + ADP + H(+)</text>
        <dbReference type="Rhea" id="RHEA:13985"/>
        <dbReference type="ChEBI" id="CHEBI:15378"/>
        <dbReference type="ChEBI" id="CHEBI:30616"/>
        <dbReference type="ChEBI" id="CHEBI:57476"/>
        <dbReference type="ChEBI" id="CHEBI:57590"/>
        <dbReference type="ChEBI" id="CHEBI:456216"/>
        <dbReference type="EC" id="2.7.1.39"/>
    </reaction>
</comment>
<gene>
    <name evidence="13" type="primary">thrB</name>
    <name evidence="16" type="ORF">CUC15_02300</name>
</gene>
<dbReference type="GO" id="GO:0005737">
    <property type="term" value="C:cytoplasm"/>
    <property type="evidence" value="ECO:0007669"/>
    <property type="project" value="UniProtKB-SubCell"/>
</dbReference>
<evidence type="ECO:0000256" key="3">
    <source>
        <dbReference type="ARBA" id="ARBA00012078"/>
    </source>
</evidence>
<dbReference type="InterPro" id="IPR014721">
    <property type="entry name" value="Ribsml_uS5_D2-typ_fold_subgr"/>
</dbReference>
<dbReference type="AlphaFoldDB" id="A0A345PCZ8"/>
<dbReference type="InterPro" id="IPR020568">
    <property type="entry name" value="Ribosomal_Su5_D2-typ_SF"/>
</dbReference>
<evidence type="ECO:0000256" key="2">
    <source>
        <dbReference type="ARBA" id="ARBA00007370"/>
    </source>
</evidence>
<dbReference type="HAMAP" id="MF_00384">
    <property type="entry name" value="Homoser_kinase"/>
    <property type="match status" value="1"/>
</dbReference>
<evidence type="ECO:0000256" key="4">
    <source>
        <dbReference type="ARBA" id="ARBA00017858"/>
    </source>
</evidence>
<dbReference type="InterPro" id="IPR013750">
    <property type="entry name" value="GHMP_kinase_C_dom"/>
</dbReference>
<accession>A0A345PCZ8</accession>
<dbReference type="Pfam" id="PF00288">
    <property type="entry name" value="GHMP_kinases_N"/>
    <property type="match status" value="1"/>
</dbReference>
<dbReference type="GO" id="GO:0009088">
    <property type="term" value="P:threonine biosynthetic process"/>
    <property type="evidence" value="ECO:0007669"/>
    <property type="project" value="UniProtKB-UniRule"/>
</dbReference>
<evidence type="ECO:0000256" key="1">
    <source>
        <dbReference type="ARBA" id="ARBA00005015"/>
    </source>
</evidence>
<evidence type="ECO:0000256" key="12">
    <source>
        <dbReference type="ARBA" id="ARBA00049954"/>
    </source>
</evidence>
<keyword evidence="17" id="KW-1185">Reference proteome</keyword>
<dbReference type="Pfam" id="PF08544">
    <property type="entry name" value="GHMP_kinases_C"/>
    <property type="match status" value="1"/>
</dbReference>
<dbReference type="PANTHER" id="PTHR20861">
    <property type="entry name" value="HOMOSERINE/4-DIPHOSPHOCYTIDYL-2-C-METHYL-D-ERYTHRITOL KINASE"/>
    <property type="match status" value="1"/>
</dbReference>
<comment type="pathway">
    <text evidence="1 13">Amino-acid biosynthesis; L-threonine biosynthesis; L-threonine from L-aspartate: step 4/5.</text>
</comment>
<dbReference type="InterPro" id="IPR006204">
    <property type="entry name" value="GHMP_kinase_N_dom"/>
</dbReference>
<dbReference type="PANTHER" id="PTHR20861:SF1">
    <property type="entry name" value="HOMOSERINE KINASE"/>
    <property type="match status" value="1"/>
</dbReference>
<dbReference type="EC" id="2.7.1.39" evidence="3 13"/>
<dbReference type="Gene3D" id="3.30.230.10">
    <property type="match status" value="1"/>
</dbReference>
<dbReference type="SUPFAM" id="SSF55060">
    <property type="entry name" value="GHMP Kinase, C-terminal domain"/>
    <property type="match status" value="1"/>
</dbReference>
<comment type="function">
    <text evidence="12 13">Catalyzes the ATP-dependent phosphorylation of L-homoserine to L-homoserine phosphate.</text>
</comment>
<comment type="similarity">
    <text evidence="2 13">Belongs to the GHMP kinase family. Homoserine kinase subfamily.</text>
</comment>
<evidence type="ECO:0000313" key="17">
    <source>
        <dbReference type="Proteomes" id="UP000253908"/>
    </source>
</evidence>
<keyword evidence="10 13" id="KW-0067">ATP-binding</keyword>
<dbReference type="Proteomes" id="UP000253908">
    <property type="component" value="Chromosome"/>
</dbReference>
<dbReference type="KEGG" id="ocn:CUC15_02300"/>
<dbReference type="RefSeq" id="WP_114915172.1">
    <property type="nucleotide sequence ID" value="NZ_CP024848.1"/>
</dbReference>
<feature type="binding site" evidence="13">
    <location>
        <begin position="87"/>
        <end position="97"/>
    </location>
    <ligand>
        <name>ATP</name>
        <dbReference type="ChEBI" id="CHEBI:30616"/>
    </ligand>
</feature>
<comment type="subcellular location">
    <subcellularLocation>
        <location evidence="13">Cytoplasm</location>
    </subcellularLocation>
</comment>
<keyword evidence="8 13" id="KW-0547">Nucleotide-binding</keyword>
<dbReference type="GO" id="GO:0005524">
    <property type="term" value="F:ATP binding"/>
    <property type="evidence" value="ECO:0007669"/>
    <property type="project" value="UniProtKB-UniRule"/>
</dbReference>
<keyword evidence="9 13" id="KW-0418">Kinase</keyword>
<keyword evidence="5 13" id="KW-0028">Amino-acid biosynthesis</keyword>
<dbReference type="GO" id="GO:0004413">
    <property type="term" value="F:homoserine kinase activity"/>
    <property type="evidence" value="ECO:0007669"/>
    <property type="project" value="UniProtKB-UniRule"/>
</dbReference>
<evidence type="ECO:0000256" key="5">
    <source>
        <dbReference type="ARBA" id="ARBA00022605"/>
    </source>
</evidence>
<dbReference type="SUPFAM" id="SSF54211">
    <property type="entry name" value="Ribosomal protein S5 domain 2-like"/>
    <property type="match status" value="1"/>
</dbReference>
<proteinExistence type="inferred from homology"/>